<feature type="domain" description="Peptidase family U32 C-terminal" evidence="4">
    <location>
        <begin position="320"/>
        <end position="403"/>
    </location>
</feature>
<proteinExistence type="inferred from homology"/>
<dbReference type="Gene3D" id="2.40.30.10">
    <property type="entry name" value="Translation factors"/>
    <property type="match status" value="1"/>
</dbReference>
<name>A0A2L2XDM6_9FIRM</name>
<sequence>MKRPELLAPAGDMEKLKAAVVYGADAVYLGGKSFGLRMGAENFDPDGMRRAVEFAHARGVKVYVTVNIFAHNRDLDNLPGYLGELRDINVDGIIVADPGVFSVARKEVPELPVHVSTQANITNRASAAFWESIGARRLVLARELSLEEIAGIRESVALELEVFVHGAMCISYSGRCLLSNYMTGRDANLGDCAQACRWRYALQEEKRPGQYFPVGEDKRGTYILSSRDLCLLDYLPELIRAGVGSLKIEGRVKGVHYVATVVKVYRQAIDRFMADPEGYRADPAWWEELGKVSNRDYTTGFISGPVGSEGQGHLDKIYRRQYTFVGTVENYHRVSGVVEVQQRNRFAVGETLEVLAPPGKPQGIFKVEKMYDGEGGEIENAPHPCQKVLLPVPFPLEPGSLLRRREQTG</sequence>
<dbReference type="GO" id="GO:0006508">
    <property type="term" value="P:proteolysis"/>
    <property type="evidence" value="ECO:0007669"/>
    <property type="project" value="UniProtKB-KW"/>
</dbReference>
<keyword evidence="6" id="KW-1185">Reference proteome</keyword>
<gene>
    <name evidence="5" type="ORF">DCCM_3354</name>
</gene>
<reference evidence="6" key="1">
    <citation type="submission" date="2018-02" db="EMBL/GenBank/DDBJ databases">
        <title>Genome sequence of Desulfocucumis palustris strain NAW-5.</title>
        <authorList>
            <person name="Watanabe M."/>
            <person name="Kojima H."/>
            <person name="Fukui M."/>
        </authorList>
    </citation>
    <scope>NUCLEOTIDE SEQUENCE [LARGE SCALE GENOMIC DNA]</scope>
    <source>
        <strain evidence="6">NAW-5</strain>
    </source>
</reference>
<evidence type="ECO:0000313" key="6">
    <source>
        <dbReference type="Proteomes" id="UP000239549"/>
    </source>
</evidence>
<evidence type="ECO:0000256" key="2">
    <source>
        <dbReference type="ARBA" id="ARBA00022801"/>
    </source>
</evidence>
<accession>A0A2L2XDM6</accession>
<dbReference type="Proteomes" id="UP000239549">
    <property type="component" value="Unassembled WGS sequence"/>
</dbReference>
<dbReference type="InterPro" id="IPR032525">
    <property type="entry name" value="Peptidase_U32_C"/>
</dbReference>
<dbReference type="EMBL" id="BFAV01000130">
    <property type="protein sequence ID" value="GBF34242.1"/>
    <property type="molecule type" value="Genomic_DNA"/>
</dbReference>
<dbReference type="PANTHER" id="PTHR30217">
    <property type="entry name" value="PEPTIDASE U32 FAMILY"/>
    <property type="match status" value="1"/>
</dbReference>
<dbReference type="OrthoDB" id="9807498at2"/>
<dbReference type="PROSITE" id="PS01276">
    <property type="entry name" value="PEPTIDASE_U32"/>
    <property type="match status" value="1"/>
</dbReference>
<dbReference type="InterPro" id="IPR001539">
    <property type="entry name" value="Peptidase_U32"/>
</dbReference>
<evidence type="ECO:0000256" key="1">
    <source>
        <dbReference type="ARBA" id="ARBA00022670"/>
    </source>
</evidence>
<keyword evidence="1" id="KW-0645">Protease</keyword>
<organism evidence="5 6">
    <name type="scientific">Desulfocucumis palustris</name>
    <dbReference type="NCBI Taxonomy" id="1898651"/>
    <lineage>
        <taxon>Bacteria</taxon>
        <taxon>Bacillati</taxon>
        <taxon>Bacillota</taxon>
        <taxon>Clostridia</taxon>
        <taxon>Eubacteriales</taxon>
        <taxon>Desulfocucumaceae</taxon>
        <taxon>Desulfocucumis</taxon>
    </lineage>
</organism>
<dbReference type="AlphaFoldDB" id="A0A2L2XDM6"/>
<dbReference type="GO" id="GO:0008233">
    <property type="term" value="F:peptidase activity"/>
    <property type="evidence" value="ECO:0007669"/>
    <property type="project" value="UniProtKB-KW"/>
</dbReference>
<evidence type="ECO:0000256" key="3">
    <source>
        <dbReference type="ARBA" id="ARBA00038374"/>
    </source>
</evidence>
<dbReference type="PANTHER" id="PTHR30217:SF6">
    <property type="entry name" value="TRNA HYDROXYLATION PROTEIN P"/>
    <property type="match status" value="1"/>
</dbReference>
<dbReference type="Pfam" id="PF16325">
    <property type="entry name" value="Peptidase_U32_C"/>
    <property type="match status" value="1"/>
</dbReference>
<dbReference type="InterPro" id="IPR051454">
    <property type="entry name" value="RNA/ubiquinone_mod_enzymes"/>
</dbReference>
<comment type="caution">
    <text evidence="5">The sequence shown here is derived from an EMBL/GenBank/DDBJ whole genome shotgun (WGS) entry which is preliminary data.</text>
</comment>
<dbReference type="Pfam" id="PF01136">
    <property type="entry name" value="Peptidase_U32"/>
    <property type="match status" value="1"/>
</dbReference>
<evidence type="ECO:0000259" key="4">
    <source>
        <dbReference type="Pfam" id="PF16325"/>
    </source>
</evidence>
<evidence type="ECO:0000313" key="5">
    <source>
        <dbReference type="EMBL" id="GBF34242.1"/>
    </source>
</evidence>
<comment type="similarity">
    <text evidence="3">Belongs to the peptidase U32 family.</text>
</comment>
<dbReference type="RefSeq" id="WP_104372526.1">
    <property type="nucleotide sequence ID" value="NZ_BFAV01000130.1"/>
</dbReference>
<protein>
    <submittedName>
        <fullName evidence="5">Peptidase</fullName>
    </submittedName>
</protein>
<keyword evidence="2" id="KW-0378">Hydrolase</keyword>